<dbReference type="SUPFAM" id="SSF54991">
    <property type="entry name" value="Anticodon-binding domain of PheRS"/>
    <property type="match status" value="1"/>
</dbReference>
<comment type="caution">
    <text evidence="20">The sequence shown here is derived from an EMBL/GenBank/DDBJ whole genome shotgun (WGS) entry which is preliminary data.</text>
</comment>
<dbReference type="Proteomes" id="UP000315400">
    <property type="component" value="Unassembled WGS sequence"/>
</dbReference>
<dbReference type="GO" id="GO:0000049">
    <property type="term" value="F:tRNA binding"/>
    <property type="evidence" value="ECO:0007669"/>
    <property type="project" value="UniProtKB-UniRule"/>
</dbReference>
<dbReference type="GO" id="GO:0009328">
    <property type="term" value="C:phenylalanine-tRNA ligase complex"/>
    <property type="evidence" value="ECO:0007669"/>
    <property type="project" value="TreeGrafter"/>
</dbReference>
<keyword evidence="5 16" id="KW-0820">tRNA-binding</keyword>
<dbReference type="InterPro" id="IPR004532">
    <property type="entry name" value="Phe-tRNA-ligase_IIc_bsu_bact"/>
</dbReference>
<gene>
    <name evidence="15 20" type="primary">pheT</name>
    <name evidence="20" type="ORF">FKY71_02850</name>
</gene>
<dbReference type="SUPFAM" id="SSF56037">
    <property type="entry name" value="PheT/TilS domain"/>
    <property type="match status" value="1"/>
</dbReference>
<dbReference type="InterPro" id="IPR005121">
    <property type="entry name" value="Fdx_antiC-bd"/>
</dbReference>
<dbReference type="PANTHER" id="PTHR10947">
    <property type="entry name" value="PHENYLALANYL-TRNA SYNTHETASE BETA CHAIN AND LEUCINE-RICH REPEAT-CONTAINING PROTEIN 47"/>
    <property type="match status" value="1"/>
</dbReference>
<organism evidence="20 21">
    <name type="scientific">Spiribacter salinus</name>
    <dbReference type="NCBI Taxonomy" id="1335746"/>
    <lineage>
        <taxon>Bacteria</taxon>
        <taxon>Pseudomonadati</taxon>
        <taxon>Pseudomonadota</taxon>
        <taxon>Gammaproteobacteria</taxon>
        <taxon>Chromatiales</taxon>
        <taxon>Ectothiorhodospiraceae</taxon>
        <taxon>Spiribacter</taxon>
    </lineage>
</organism>
<dbReference type="PROSITE" id="PS50886">
    <property type="entry name" value="TRBD"/>
    <property type="match status" value="1"/>
</dbReference>
<keyword evidence="13 15" id="KW-0030">Aminoacyl-tRNA synthetase</keyword>
<evidence type="ECO:0000256" key="13">
    <source>
        <dbReference type="ARBA" id="ARBA00023146"/>
    </source>
</evidence>
<feature type="domain" description="FDX-ACB" evidence="18">
    <location>
        <begin position="698"/>
        <end position="791"/>
    </location>
</feature>
<dbReference type="NCBIfam" id="NF045760">
    <property type="entry name" value="YtpR"/>
    <property type="match status" value="1"/>
</dbReference>
<dbReference type="GO" id="GO:0006432">
    <property type="term" value="P:phenylalanyl-tRNA aminoacylation"/>
    <property type="evidence" value="ECO:0007669"/>
    <property type="project" value="UniProtKB-UniRule"/>
</dbReference>
<dbReference type="InterPro" id="IPR045060">
    <property type="entry name" value="Phe-tRNA-ligase_IIc_bsu"/>
</dbReference>
<feature type="domain" description="B5" evidence="19">
    <location>
        <begin position="401"/>
        <end position="476"/>
    </location>
</feature>
<feature type="binding site" evidence="15">
    <location>
        <position position="464"/>
    </location>
    <ligand>
        <name>Mg(2+)</name>
        <dbReference type="ChEBI" id="CHEBI:18420"/>
        <note>shared with alpha subunit</note>
    </ligand>
</feature>
<dbReference type="Gene3D" id="2.40.50.140">
    <property type="entry name" value="Nucleic acid-binding proteins"/>
    <property type="match status" value="1"/>
</dbReference>
<evidence type="ECO:0000259" key="19">
    <source>
        <dbReference type="PROSITE" id="PS51483"/>
    </source>
</evidence>
<dbReference type="Pfam" id="PF03147">
    <property type="entry name" value="FDX-ACB"/>
    <property type="match status" value="1"/>
</dbReference>
<dbReference type="FunFam" id="2.40.50.140:FF:000045">
    <property type="entry name" value="Phenylalanine--tRNA ligase beta subunit"/>
    <property type="match status" value="1"/>
</dbReference>
<dbReference type="CDD" id="cd02796">
    <property type="entry name" value="tRNA_bind_bactPheRS"/>
    <property type="match status" value="1"/>
</dbReference>
<dbReference type="PANTHER" id="PTHR10947:SF0">
    <property type="entry name" value="PHENYLALANINE--TRNA LIGASE BETA SUBUNIT"/>
    <property type="match status" value="1"/>
</dbReference>
<evidence type="ECO:0000259" key="17">
    <source>
        <dbReference type="PROSITE" id="PS50886"/>
    </source>
</evidence>
<evidence type="ECO:0000256" key="5">
    <source>
        <dbReference type="ARBA" id="ARBA00022555"/>
    </source>
</evidence>
<dbReference type="InterPro" id="IPR005146">
    <property type="entry name" value="B3/B4_tRNA-bd"/>
</dbReference>
<dbReference type="Gene3D" id="3.50.40.10">
    <property type="entry name" value="Phenylalanyl-trna Synthetase, Chain B, domain 3"/>
    <property type="match status" value="1"/>
</dbReference>
<dbReference type="STRING" id="1260251.SPISAL_03535"/>
<dbReference type="InterPro" id="IPR041616">
    <property type="entry name" value="PheRS_beta_core"/>
</dbReference>
<dbReference type="FunFam" id="3.30.70.380:FF:000001">
    <property type="entry name" value="Phenylalanine--tRNA ligase beta subunit"/>
    <property type="match status" value="1"/>
</dbReference>
<feature type="domain" description="TRNA-binding" evidence="17">
    <location>
        <begin position="39"/>
        <end position="148"/>
    </location>
</feature>
<name>A0A540VUU3_9GAMM</name>
<comment type="catalytic activity">
    <reaction evidence="14 15">
        <text>tRNA(Phe) + L-phenylalanine + ATP = L-phenylalanyl-tRNA(Phe) + AMP + diphosphate + H(+)</text>
        <dbReference type="Rhea" id="RHEA:19413"/>
        <dbReference type="Rhea" id="RHEA-COMP:9668"/>
        <dbReference type="Rhea" id="RHEA-COMP:9699"/>
        <dbReference type="ChEBI" id="CHEBI:15378"/>
        <dbReference type="ChEBI" id="CHEBI:30616"/>
        <dbReference type="ChEBI" id="CHEBI:33019"/>
        <dbReference type="ChEBI" id="CHEBI:58095"/>
        <dbReference type="ChEBI" id="CHEBI:78442"/>
        <dbReference type="ChEBI" id="CHEBI:78531"/>
        <dbReference type="ChEBI" id="CHEBI:456215"/>
        <dbReference type="EC" id="6.1.1.20"/>
    </reaction>
</comment>
<dbReference type="SMART" id="SM00873">
    <property type="entry name" value="B3_4"/>
    <property type="match status" value="1"/>
</dbReference>
<dbReference type="Pfam" id="PF17759">
    <property type="entry name" value="tRNA_synthFbeta"/>
    <property type="match status" value="1"/>
</dbReference>
<dbReference type="FunFam" id="3.30.930.10:FF:000022">
    <property type="entry name" value="Phenylalanine--tRNA ligase beta subunit"/>
    <property type="match status" value="1"/>
</dbReference>
<keyword evidence="7 15" id="KW-0479">Metal-binding</keyword>
<keyword evidence="9 15" id="KW-0067">ATP-binding</keyword>
<sequence length="792" mass="85233">MRISKHWLSEWVAVPADTAALAEQLTMAGLEVDSVEPAAPLFNSVVVGEIVACEPHPDAERLKVCQVDDGTGELKDVVCGAPNAAMGLKAPFAQVGARLPGDLKIKAAKLRGVKSHGMLCAARELGLSEDSEGLMPLPADAPVGEAFRDWLNLDDDVIEIELTPNRSDCLSVSGVAREVGVLNGETVSAPASPTVPAASDRALPIDLVAEADCPRYCGRVIEGVDAAAPTPMWLQERLRRAGVRPLGIVVDVTNYVMLELGQPMHAFDLERLSGGIRVRRAEAGETLTLLSGEPVTLSADTLVIADETQPVALAGVMGGDATAVSETTTQVFLESAFFAPAALSGRARQYGLHTDASHRFERGVDPMLCLQAIERATALLLELAGGQPGPVTDVQADQAMPQPGVVALRPARVNALLGTNIDEAEMRDTLTRLGMPPQTNGDTWQVQAPSWRFDIAREVDLIEEIARVHGYNALPPRRAAAPADIPAESEAQVSIARQRMVMVDRGYQEAITYSFVDEALQASLDPDETPLALANPLSSDLGVMRTSLWPGLVRALVHNQNRQMARVRLFETGLRFRGSLDSLDQTPVLAAIAAGPVHEADWSARERPVDFFDFKADVEALLDLAGPNRKLRFIAAEHPALHPGQCARIEMDDEAIGWIGALHPRVTTAHDLSGPVFVTEIQQSVFTKRPVPAFESISRYPAIRRDLAIVVKESVSAQSVEDCIRSAAGEALRSLDIFDVYQGKGVSDGFKSLAMGLILQDYSRTLTDEEVEATQQRIVAQLKATLGAELRE</sequence>
<dbReference type="AlphaFoldDB" id="A0A540VUU3"/>
<dbReference type="Gene3D" id="3.30.56.10">
    <property type="match status" value="2"/>
</dbReference>
<evidence type="ECO:0000256" key="2">
    <source>
        <dbReference type="ARBA" id="ARBA00008653"/>
    </source>
</evidence>
<feature type="binding site" evidence="15">
    <location>
        <position position="463"/>
    </location>
    <ligand>
        <name>Mg(2+)</name>
        <dbReference type="ChEBI" id="CHEBI:18420"/>
        <note>shared with alpha subunit</note>
    </ligand>
</feature>
<evidence type="ECO:0000259" key="18">
    <source>
        <dbReference type="PROSITE" id="PS51447"/>
    </source>
</evidence>
<comment type="subcellular location">
    <subcellularLocation>
        <location evidence="1 15">Cytoplasm</location>
    </subcellularLocation>
</comment>
<evidence type="ECO:0000256" key="14">
    <source>
        <dbReference type="ARBA" id="ARBA00049255"/>
    </source>
</evidence>
<dbReference type="PROSITE" id="PS51483">
    <property type="entry name" value="B5"/>
    <property type="match status" value="1"/>
</dbReference>
<evidence type="ECO:0000256" key="15">
    <source>
        <dbReference type="HAMAP-Rule" id="MF_00283"/>
    </source>
</evidence>
<keyword evidence="8 15" id="KW-0547">Nucleotide-binding</keyword>
<dbReference type="Gene3D" id="3.30.70.380">
    <property type="entry name" value="Ferrodoxin-fold anticodon-binding domain"/>
    <property type="match status" value="1"/>
</dbReference>
<evidence type="ECO:0000256" key="6">
    <source>
        <dbReference type="ARBA" id="ARBA00022598"/>
    </source>
</evidence>
<dbReference type="EMBL" id="VIFK01000010">
    <property type="protein sequence ID" value="TQF00528.1"/>
    <property type="molecule type" value="Genomic_DNA"/>
</dbReference>
<evidence type="ECO:0000256" key="8">
    <source>
        <dbReference type="ARBA" id="ARBA00022741"/>
    </source>
</evidence>
<dbReference type="InterPro" id="IPR012340">
    <property type="entry name" value="NA-bd_OB-fold"/>
</dbReference>
<dbReference type="FunFam" id="3.30.56.10:FF:000002">
    <property type="entry name" value="Phenylalanine--tRNA ligase beta subunit"/>
    <property type="match status" value="1"/>
</dbReference>
<dbReference type="InterPro" id="IPR002547">
    <property type="entry name" value="tRNA-bd_dom"/>
</dbReference>
<keyword evidence="6 15" id="KW-0436">Ligase</keyword>
<dbReference type="PROSITE" id="PS51447">
    <property type="entry name" value="FDX_ACB"/>
    <property type="match status" value="1"/>
</dbReference>
<comment type="similarity">
    <text evidence="2 15">Belongs to the phenylalanyl-tRNA synthetase beta subunit family. Type 1 subfamily.</text>
</comment>
<dbReference type="Pfam" id="PF01588">
    <property type="entry name" value="tRNA_bind"/>
    <property type="match status" value="1"/>
</dbReference>
<evidence type="ECO:0000256" key="16">
    <source>
        <dbReference type="PROSITE-ProRule" id="PRU00209"/>
    </source>
</evidence>
<dbReference type="InterPro" id="IPR005147">
    <property type="entry name" value="tRNA_synthase_B5-dom"/>
</dbReference>
<dbReference type="GO" id="GO:0004826">
    <property type="term" value="F:phenylalanine-tRNA ligase activity"/>
    <property type="evidence" value="ECO:0007669"/>
    <property type="project" value="UniProtKB-UniRule"/>
</dbReference>
<proteinExistence type="inferred from homology"/>
<evidence type="ECO:0000256" key="10">
    <source>
        <dbReference type="ARBA" id="ARBA00022842"/>
    </source>
</evidence>
<dbReference type="InterPro" id="IPR033714">
    <property type="entry name" value="tRNA_bind_bactPheRS"/>
</dbReference>
<evidence type="ECO:0000256" key="1">
    <source>
        <dbReference type="ARBA" id="ARBA00004496"/>
    </source>
</evidence>
<dbReference type="FunFam" id="3.50.40.10:FF:000001">
    <property type="entry name" value="Phenylalanine--tRNA ligase beta subunit"/>
    <property type="match status" value="1"/>
</dbReference>
<dbReference type="EC" id="6.1.1.20" evidence="15"/>
<dbReference type="Pfam" id="PF03484">
    <property type="entry name" value="B5"/>
    <property type="match status" value="1"/>
</dbReference>
<dbReference type="SUPFAM" id="SSF50249">
    <property type="entry name" value="Nucleic acid-binding proteins"/>
    <property type="match status" value="1"/>
</dbReference>
<feature type="binding site" evidence="15">
    <location>
        <position position="454"/>
    </location>
    <ligand>
        <name>Mg(2+)</name>
        <dbReference type="ChEBI" id="CHEBI:18420"/>
        <note>shared with alpha subunit</note>
    </ligand>
</feature>
<evidence type="ECO:0000256" key="9">
    <source>
        <dbReference type="ARBA" id="ARBA00022840"/>
    </source>
</evidence>
<dbReference type="SUPFAM" id="SSF55681">
    <property type="entry name" value="Class II aaRS and biotin synthetases"/>
    <property type="match status" value="1"/>
</dbReference>
<comment type="subunit">
    <text evidence="3 15">Tetramer of two alpha and two beta subunits.</text>
</comment>
<dbReference type="InterPro" id="IPR045864">
    <property type="entry name" value="aa-tRNA-synth_II/BPL/LPL"/>
</dbReference>
<dbReference type="Pfam" id="PF03483">
    <property type="entry name" value="B3_4"/>
    <property type="match status" value="1"/>
</dbReference>
<evidence type="ECO:0000256" key="12">
    <source>
        <dbReference type="ARBA" id="ARBA00022917"/>
    </source>
</evidence>
<keyword evidence="12 15" id="KW-0648">Protein biosynthesis</keyword>
<keyword evidence="10 15" id="KW-0460">Magnesium</keyword>
<dbReference type="CDD" id="cd00769">
    <property type="entry name" value="PheRS_beta_core"/>
    <property type="match status" value="1"/>
</dbReference>
<evidence type="ECO:0000256" key="11">
    <source>
        <dbReference type="ARBA" id="ARBA00022884"/>
    </source>
</evidence>
<dbReference type="NCBIfam" id="TIGR00472">
    <property type="entry name" value="pheT_bact"/>
    <property type="match status" value="1"/>
</dbReference>
<dbReference type="InterPro" id="IPR020825">
    <property type="entry name" value="Phe-tRNA_synthase-like_B3/B4"/>
</dbReference>
<dbReference type="HAMAP" id="MF_00283">
    <property type="entry name" value="Phe_tRNA_synth_beta1"/>
    <property type="match status" value="1"/>
</dbReference>
<protein>
    <recommendedName>
        <fullName evidence="15">Phenylalanine--tRNA ligase beta subunit</fullName>
        <ecNumber evidence="15">6.1.1.20</ecNumber>
    </recommendedName>
    <alternativeName>
        <fullName evidence="15">Phenylalanyl-tRNA synthetase beta subunit</fullName>
        <shortName evidence="15">PheRS</shortName>
    </alternativeName>
</protein>
<feature type="binding site" evidence="15">
    <location>
        <position position="460"/>
    </location>
    <ligand>
        <name>Mg(2+)</name>
        <dbReference type="ChEBI" id="CHEBI:18420"/>
        <note>shared with alpha subunit</note>
    </ligand>
</feature>
<evidence type="ECO:0000256" key="3">
    <source>
        <dbReference type="ARBA" id="ARBA00011209"/>
    </source>
</evidence>
<dbReference type="SMART" id="SM00896">
    <property type="entry name" value="FDX-ACB"/>
    <property type="match status" value="1"/>
</dbReference>
<evidence type="ECO:0000313" key="20">
    <source>
        <dbReference type="EMBL" id="TQF00528.1"/>
    </source>
</evidence>
<dbReference type="Gene3D" id="3.30.930.10">
    <property type="entry name" value="Bira Bifunctional Protein, Domain 2"/>
    <property type="match status" value="1"/>
</dbReference>
<evidence type="ECO:0000313" key="21">
    <source>
        <dbReference type="Proteomes" id="UP000315400"/>
    </source>
</evidence>
<dbReference type="GO" id="GO:0000287">
    <property type="term" value="F:magnesium ion binding"/>
    <property type="evidence" value="ECO:0007669"/>
    <property type="project" value="UniProtKB-UniRule"/>
</dbReference>
<accession>A0A540VUU3</accession>
<keyword evidence="4 15" id="KW-0963">Cytoplasm</keyword>
<comment type="cofactor">
    <cofactor evidence="15">
        <name>Mg(2+)</name>
        <dbReference type="ChEBI" id="CHEBI:18420"/>
    </cofactor>
    <text evidence="15">Binds 2 magnesium ions per tetramer.</text>
</comment>
<dbReference type="SUPFAM" id="SSF46955">
    <property type="entry name" value="Putative DNA-binding domain"/>
    <property type="match status" value="1"/>
</dbReference>
<dbReference type="GO" id="GO:0005524">
    <property type="term" value="F:ATP binding"/>
    <property type="evidence" value="ECO:0007669"/>
    <property type="project" value="UniProtKB-UniRule"/>
</dbReference>
<dbReference type="InterPro" id="IPR036690">
    <property type="entry name" value="Fdx_antiC-bd_sf"/>
</dbReference>
<dbReference type="InterPro" id="IPR009061">
    <property type="entry name" value="DNA-bd_dom_put_sf"/>
</dbReference>
<keyword evidence="11 16" id="KW-0694">RNA-binding</keyword>
<evidence type="ECO:0000256" key="7">
    <source>
        <dbReference type="ARBA" id="ARBA00022723"/>
    </source>
</evidence>
<dbReference type="SMART" id="SM00874">
    <property type="entry name" value="B5"/>
    <property type="match status" value="1"/>
</dbReference>
<evidence type="ECO:0000256" key="4">
    <source>
        <dbReference type="ARBA" id="ARBA00022490"/>
    </source>
</evidence>
<reference evidence="20 21" key="1">
    <citation type="submission" date="2019-06" db="EMBL/GenBank/DDBJ databases">
        <title>Metagenome assembled Genome of Spiribacter salinus SL48-SHIP from the microbial mat of Salt Lake 48 (Novosibirsk region, Russia).</title>
        <authorList>
            <person name="Shipova A."/>
            <person name="Rozanov A.S."/>
            <person name="Bryanskaya A.V."/>
            <person name="Peltek S.E."/>
        </authorList>
    </citation>
    <scope>NUCLEOTIDE SEQUENCE [LARGE SCALE GENOMIC DNA]</scope>
    <source>
        <strain evidence="20">SL48-SHIP-2</strain>
    </source>
</reference>